<dbReference type="AlphaFoldDB" id="A0A7K1T938"/>
<protein>
    <submittedName>
        <fullName evidence="1">Uncharacterized protein</fullName>
    </submittedName>
</protein>
<organism evidence="1 2">
    <name type="scientific">Hymenobacter ginkgonis</name>
    <dbReference type="NCBI Taxonomy" id="2682976"/>
    <lineage>
        <taxon>Bacteria</taxon>
        <taxon>Pseudomonadati</taxon>
        <taxon>Bacteroidota</taxon>
        <taxon>Cytophagia</taxon>
        <taxon>Cytophagales</taxon>
        <taxon>Hymenobacteraceae</taxon>
        <taxon>Hymenobacter</taxon>
    </lineage>
</organism>
<name>A0A7K1T938_9BACT</name>
<keyword evidence="2" id="KW-1185">Reference proteome</keyword>
<comment type="caution">
    <text evidence="1">The sequence shown here is derived from an EMBL/GenBank/DDBJ whole genome shotgun (WGS) entry which is preliminary data.</text>
</comment>
<reference evidence="1 2" key="1">
    <citation type="submission" date="2019-12" db="EMBL/GenBank/DDBJ databases">
        <title>Hymenobacter sp. HMF4947 Genome sequencing and assembly.</title>
        <authorList>
            <person name="Kang H."/>
            <person name="Cha I."/>
            <person name="Kim H."/>
            <person name="Joh K."/>
        </authorList>
    </citation>
    <scope>NUCLEOTIDE SEQUENCE [LARGE SCALE GENOMIC DNA]</scope>
    <source>
        <strain evidence="1 2">HMF4947</strain>
    </source>
</reference>
<dbReference type="EMBL" id="WQKZ01000001">
    <property type="protein sequence ID" value="MVN74924.1"/>
    <property type="molecule type" value="Genomic_DNA"/>
</dbReference>
<proteinExistence type="predicted"/>
<gene>
    <name evidence="1" type="ORF">GO988_01150</name>
</gene>
<evidence type="ECO:0000313" key="2">
    <source>
        <dbReference type="Proteomes" id="UP000441336"/>
    </source>
</evidence>
<evidence type="ECO:0000313" key="1">
    <source>
        <dbReference type="EMBL" id="MVN74924.1"/>
    </source>
</evidence>
<dbReference type="RefSeq" id="WP_157561698.1">
    <property type="nucleotide sequence ID" value="NZ_WQKZ01000001.1"/>
</dbReference>
<accession>A0A7K1T938</accession>
<sequence>MANTRKFPDKLTLTKSDLAMIDLGIKLLQDNKTKNVRDLAKLKATHEPGVLVSRNPGGDVAIWVEIAVAAATLAWEVYKAWKSGAVLGANVLPAELLNRMKVEHDFSIDQLITAREQINREMNL</sequence>
<dbReference type="Proteomes" id="UP000441336">
    <property type="component" value="Unassembled WGS sequence"/>
</dbReference>